<dbReference type="PANTHER" id="PTHR43899">
    <property type="entry name" value="RH59310P"/>
    <property type="match status" value="1"/>
</dbReference>
<organism evidence="5 6">
    <name type="scientific">Thermoflavifilum thermophilum</name>
    <dbReference type="NCBI Taxonomy" id="1393122"/>
    <lineage>
        <taxon>Bacteria</taxon>
        <taxon>Pseudomonadati</taxon>
        <taxon>Bacteroidota</taxon>
        <taxon>Chitinophagia</taxon>
        <taxon>Chitinophagales</taxon>
        <taxon>Chitinophagaceae</taxon>
        <taxon>Thermoflavifilum</taxon>
    </lineage>
</organism>
<dbReference type="EMBL" id="FPCJ01000001">
    <property type="protein sequence ID" value="SFV32928.1"/>
    <property type="molecule type" value="Genomic_DNA"/>
</dbReference>
<evidence type="ECO:0000256" key="3">
    <source>
        <dbReference type="ARBA" id="ARBA00023002"/>
    </source>
</evidence>
<evidence type="ECO:0000256" key="2">
    <source>
        <dbReference type="ARBA" id="ARBA00006484"/>
    </source>
</evidence>
<proteinExistence type="inferred from homology"/>
<comment type="subcellular location">
    <subcellularLocation>
        <location evidence="1">Endoplasmic reticulum</location>
    </subcellularLocation>
</comment>
<accession>A0A1I7NE18</accession>
<dbReference type="OrthoDB" id="9808814at2"/>
<dbReference type="RefSeq" id="WP_092459460.1">
    <property type="nucleotide sequence ID" value="NZ_FPCJ01000001.1"/>
</dbReference>
<evidence type="ECO:0000256" key="1">
    <source>
        <dbReference type="ARBA" id="ARBA00004240"/>
    </source>
</evidence>
<dbReference type="STRING" id="1393122.SAMN05660895_1500"/>
<dbReference type="PRINTS" id="PR00080">
    <property type="entry name" value="SDRFAMILY"/>
</dbReference>
<protein>
    <recommendedName>
        <fullName evidence="7">Short-chain dehydrogenase</fullName>
    </recommendedName>
</protein>
<dbReference type="Proteomes" id="UP000199537">
    <property type="component" value="Unassembled WGS sequence"/>
</dbReference>
<name>A0A1I7NE18_9BACT</name>
<dbReference type="PIRSF" id="PIRSF000126">
    <property type="entry name" value="11-beta-HSD1"/>
    <property type="match status" value="1"/>
</dbReference>
<dbReference type="GO" id="GO:0016491">
    <property type="term" value="F:oxidoreductase activity"/>
    <property type="evidence" value="ECO:0007669"/>
    <property type="project" value="UniProtKB-KW"/>
</dbReference>
<dbReference type="AlphaFoldDB" id="A0A1I7NE18"/>
<dbReference type="SUPFAM" id="SSF51735">
    <property type="entry name" value="NAD(P)-binding Rossmann-fold domains"/>
    <property type="match status" value="1"/>
</dbReference>
<dbReference type="PANTHER" id="PTHR43899:SF13">
    <property type="entry name" value="RH59310P"/>
    <property type="match status" value="1"/>
</dbReference>
<gene>
    <name evidence="5" type="ORF">SAMN05660895_1500</name>
</gene>
<dbReference type="Pfam" id="PF00106">
    <property type="entry name" value="adh_short"/>
    <property type="match status" value="1"/>
</dbReference>
<evidence type="ECO:0008006" key="7">
    <source>
        <dbReference type="Google" id="ProtNLM"/>
    </source>
</evidence>
<dbReference type="InterPro" id="IPR036291">
    <property type="entry name" value="NAD(P)-bd_dom_sf"/>
</dbReference>
<dbReference type="PROSITE" id="PS00061">
    <property type="entry name" value="ADH_SHORT"/>
    <property type="match status" value="1"/>
</dbReference>
<evidence type="ECO:0000256" key="4">
    <source>
        <dbReference type="RuleBase" id="RU000363"/>
    </source>
</evidence>
<dbReference type="PRINTS" id="PR00081">
    <property type="entry name" value="GDHRDH"/>
</dbReference>
<reference evidence="6" key="1">
    <citation type="submission" date="2016-10" db="EMBL/GenBank/DDBJ databases">
        <authorList>
            <person name="Varghese N."/>
            <person name="Submissions S."/>
        </authorList>
    </citation>
    <scope>NUCLEOTIDE SEQUENCE [LARGE SCALE GENOMIC DNA]</scope>
    <source>
        <strain evidence="6">DSM 14807</strain>
    </source>
</reference>
<dbReference type="InterPro" id="IPR002347">
    <property type="entry name" value="SDR_fam"/>
</dbReference>
<sequence length="269" mass="30900">MHDHTTLCYALITGASAGIGKALAEECARRKFPVLLVALPGDDLARLAQQIRDQYGVKTDYLGIDFLEQDSVMRVWEWCRDRHYAVRLLINNIGLGGRHHFEELQPEQITQMIRLNIQVTTQLTRVFIEDLKTHRPAYILNVGSAAGFLHVPYKAVYSATKAYIYSFSRALRTELRSQGIYVSVLCPGGVSHKQDPVVHQKINGWLFRSAHEKPEYVARVALDGLFQRRKTITPGWMSTAYYWLSRWMPPAWLDKVMHRLFAESEKNLL</sequence>
<dbReference type="InterPro" id="IPR020904">
    <property type="entry name" value="Sc_DH/Rdtase_CS"/>
</dbReference>
<comment type="similarity">
    <text evidence="2 4">Belongs to the short-chain dehydrogenases/reductases (SDR) family.</text>
</comment>
<keyword evidence="3" id="KW-0560">Oxidoreductase</keyword>
<evidence type="ECO:0000313" key="6">
    <source>
        <dbReference type="Proteomes" id="UP000199537"/>
    </source>
</evidence>
<dbReference type="Gene3D" id="3.40.50.720">
    <property type="entry name" value="NAD(P)-binding Rossmann-like Domain"/>
    <property type="match status" value="1"/>
</dbReference>
<keyword evidence="6" id="KW-1185">Reference proteome</keyword>
<dbReference type="InterPro" id="IPR051019">
    <property type="entry name" value="VLCFA-Steroid_DH"/>
</dbReference>
<evidence type="ECO:0000313" key="5">
    <source>
        <dbReference type="EMBL" id="SFV32928.1"/>
    </source>
</evidence>